<organism evidence="2 3">
    <name type="scientific">Dactylosporangium maewongense</name>
    <dbReference type="NCBI Taxonomy" id="634393"/>
    <lineage>
        <taxon>Bacteria</taxon>
        <taxon>Bacillati</taxon>
        <taxon>Actinomycetota</taxon>
        <taxon>Actinomycetes</taxon>
        <taxon>Micromonosporales</taxon>
        <taxon>Micromonosporaceae</taxon>
        <taxon>Dactylosporangium</taxon>
    </lineage>
</organism>
<gene>
    <name evidence="2" type="ORF">GCM10009827_020020</name>
</gene>
<protein>
    <submittedName>
        <fullName evidence="2">Uncharacterized protein</fullName>
    </submittedName>
</protein>
<keyword evidence="1" id="KW-0472">Membrane</keyword>
<sequence length="59" mass="6105">MMWRAAPTSGTAGQVPLRTTTRLATAMWRLAAVAVRLAAAGALLWVVRVAGVGVIAGCR</sequence>
<keyword evidence="1" id="KW-0812">Transmembrane</keyword>
<dbReference type="EMBL" id="BAAAQD010000003">
    <property type="protein sequence ID" value="GAA1506292.1"/>
    <property type="molecule type" value="Genomic_DNA"/>
</dbReference>
<evidence type="ECO:0000313" key="3">
    <source>
        <dbReference type="Proteomes" id="UP001501470"/>
    </source>
</evidence>
<comment type="caution">
    <text evidence="2">The sequence shown here is derived from an EMBL/GenBank/DDBJ whole genome shotgun (WGS) entry which is preliminary data.</text>
</comment>
<keyword evidence="1" id="KW-1133">Transmembrane helix</keyword>
<name>A0ABN1ZWS6_9ACTN</name>
<accession>A0ABN1ZWS6</accession>
<evidence type="ECO:0000256" key="1">
    <source>
        <dbReference type="SAM" id="Phobius"/>
    </source>
</evidence>
<feature type="transmembrane region" description="Helical" evidence="1">
    <location>
        <begin position="26"/>
        <end position="47"/>
    </location>
</feature>
<dbReference type="Proteomes" id="UP001501470">
    <property type="component" value="Unassembled WGS sequence"/>
</dbReference>
<keyword evidence="3" id="KW-1185">Reference proteome</keyword>
<evidence type="ECO:0000313" key="2">
    <source>
        <dbReference type="EMBL" id="GAA1506292.1"/>
    </source>
</evidence>
<proteinExistence type="predicted"/>
<reference evidence="2 3" key="1">
    <citation type="journal article" date="2019" name="Int. J. Syst. Evol. Microbiol.">
        <title>The Global Catalogue of Microorganisms (GCM) 10K type strain sequencing project: providing services to taxonomists for standard genome sequencing and annotation.</title>
        <authorList>
            <consortium name="The Broad Institute Genomics Platform"/>
            <consortium name="The Broad Institute Genome Sequencing Center for Infectious Disease"/>
            <person name="Wu L."/>
            <person name="Ma J."/>
        </authorList>
    </citation>
    <scope>NUCLEOTIDE SEQUENCE [LARGE SCALE GENOMIC DNA]</scope>
    <source>
        <strain evidence="2 3">JCM 15933</strain>
    </source>
</reference>